<dbReference type="CDD" id="cd01948">
    <property type="entry name" value="EAL"/>
    <property type="match status" value="1"/>
</dbReference>
<dbReference type="Gene3D" id="3.30.70.270">
    <property type="match status" value="1"/>
</dbReference>
<feature type="domain" description="PAS" evidence="7">
    <location>
        <begin position="152"/>
        <end position="223"/>
    </location>
</feature>
<dbReference type="InterPro" id="IPR043128">
    <property type="entry name" value="Rev_trsase/Diguanyl_cyclase"/>
</dbReference>
<keyword evidence="12" id="KW-1185">Reference proteome</keyword>
<comment type="caution">
    <text evidence="11">The sequence shown here is derived from an EMBL/GenBank/DDBJ whole genome shotgun (WGS) entry which is preliminary data.</text>
</comment>
<dbReference type="SMART" id="SM00091">
    <property type="entry name" value="PAS"/>
    <property type="match status" value="1"/>
</dbReference>
<reference evidence="12" key="1">
    <citation type="submission" date="2016-11" db="EMBL/GenBank/DDBJ databases">
        <authorList>
            <person name="Sisinthy S."/>
            <person name="Ara S."/>
            <person name="Gundlapally S.R."/>
        </authorList>
    </citation>
    <scope>NUCLEOTIDE SEQUENCE [LARGE SCALE GENOMIC DNA]</scope>
    <source>
        <strain evidence="12">V1-41</strain>
    </source>
</reference>
<dbReference type="SUPFAM" id="SSF55073">
    <property type="entry name" value="Nucleotide cyclase"/>
    <property type="match status" value="1"/>
</dbReference>
<dbReference type="GO" id="GO:0071732">
    <property type="term" value="P:cellular response to nitric oxide"/>
    <property type="evidence" value="ECO:0007669"/>
    <property type="project" value="UniProtKB-ARBA"/>
</dbReference>
<feature type="domain" description="EAL" evidence="9">
    <location>
        <begin position="447"/>
        <end position="703"/>
    </location>
</feature>
<dbReference type="SUPFAM" id="SSF141868">
    <property type="entry name" value="EAL domain-like"/>
    <property type="match status" value="1"/>
</dbReference>
<dbReference type="PROSITE" id="PS50113">
    <property type="entry name" value="PAC"/>
    <property type="match status" value="1"/>
</dbReference>
<dbReference type="FunFam" id="3.20.20.450:FF:000001">
    <property type="entry name" value="Cyclic di-GMP phosphodiesterase yahA"/>
    <property type="match status" value="1"/>
</dbReference>
<dbReference type="InterPro" id="IPR000160">
    <property type="entry name" value="GGDEF_dom"/>
</dbReference>
<keyword evidence="5" id="KW-0597">Phosphoprotein</keyword>
<dbReference type="PANTHER" id="PTHR44757:SF2">
    <property type="entry name" value="BIOFILM ARCHITECTURE MAINTENANCE PROTEIN MBAA"/>
    <property type="match status" value="1"/>
</dbReference>
<organism evidence="11 12">
    <name type="scientific">Oceanisphaera arctica</name>
    <dbReference type="NCBI Taxonomy" id="641510"/>
    <lineage>
        <taxon>Bacteria</taxon>
        <taxon>Pseudomonadati</taxon>
        <taxon>Pseudomonadota</taxon>
        <taxon>Gammaproteobacteria</taxon>
        <taxon>Aeromonadales</taxon>
        <taxon>Aeromonadaceae</taxon>
        <taxon>Oceanisphaera</taxon>
    </lineage>
</organism>
<dbReference type="Pfam" id="PF00989">
    <property type="entry name" value="PAS"/>
    <property type="match status" value="1"/>
</dbReference>
<dbReference type="InterPro" id="IPR011006">
    <property type="entry name" value="CheY-like_superfamily"/>
</dbReference>
<evidence type="ECO:0000259" key="6">
    <source>
        <dbReference type="PROSITE" id="PS50110"/>
    </source>
</evidence>
<dbReference type="Pfam" id="PF00563">
    <property type="entry name" value="EAL"/>
    <property type="match status" value="1"/>
</dbReference>
<dbReference type="SMART" id="SM00267">
    <property type="entry name" value="GGDEF"/>
    <property type="match status" value="1"/>
</dbReference>
<dbReference type="InterPro" id="IPR000700">
    <property type="entry name" value="PAS-assoc_C"/>
</dbReference>
<evidence type="ECO:0000313" key="12">
    <source>
        <dbReference type="Proteomes" id="UP000242231"/>
    </source>
</evidence>
<dbReference type="Proteomes" id="UP000242231">
    <property type="component" value="Unassembled WGS sequence"/>
</dbReference>
<dbReference type="InterPro" id="IPR000014">
    <property type="entry name" value="PAS"/>
</dbReference>
<dbReference type="GO" id="GO:0000160">
    <property type="term" value="P:phosphorelay signal transduction system"/>
    <property type="evidence" value="ECO:0007669"/>
    <property type="project" value="InterPro"/>
</dbReference>
<feature type="domain" description="GGDEF" evidence="10">
    <location>
        <begin position="305"/>
        <end position="438"/>
    </location>
</feature>
<gene>
    <name evidence="11" type="ORF">UN63_08055</name>
</gene>
<comment type="catalytic activity">
    <reaction evidence="4">
        <text>3',3'-c-di-GMP + H2O = 5'-phosphoguanylyl(3'-&gt;5')guanosine + H(+)</text>
        <dbReference type="Rhea" id="RHEA:24902"/>
        <dbReference type="ChEBI" id="CHEBI:15377"/>
        <dbReference type="ChEBI" id="CHEBI:15378"/>
        <dbReference type="ChEBI" id="CHEBI:58754"/>
        <dbReference type="ChEBI" id="CHEBI:58805"/>
        <dbReference type="EC" id="3.1.4.52"/>
    </reaction>
    <physiologicalReaction direction="left-to-right" evidence="4">
        <dbReference type="Rhea" id="RHEA:24903"/>
    </physiologicalReaction>
</comment>
<dbReference type="Pfam" id="PF00990">
    <property type="entry name" value="GGDEF"/>
    <property type="match status" value="1"/>
</dbReference>
<dbReference type="PROSITE" id="PS50887">
    <property type="entry name" value="GGDEF"/>
    <property type="match status" value="1"/>
</dbReference>
<dbReference type="InterPro" id="IPR013767">
    <property type="entry name" value="PAS_fold"/>
</dbReference>
<dbReference type="Gene3D" id="3.40.50.2300">
    <property type="match status" value="1"/>
</dbReference>
<feature type="domain" description="PAC" evidence="8">
    <location>
        <begin position="221"/>
        <end position="273"/>
    </location>
</feature>
<dbReference type="PROSITE" id="PS50110">
    <property type="entry name" value="RESPONSE_REGULATORY"/>
    <property type="match status" value="1"/>
</dbReference>
<evidence type="ECO:0000313" key="11">
    <source>
        <dbReference type="EMBL" id="PPL16675.1"/>
    </source>
</evidence>
<evidence type="ECO:0000259" key="9">
    <source>
        <dbReference type="PROSITE" id="PS50883"/>
    </source>
</evidence>
<dbReference type="Gene3D" id="3.30.450.20">
    <property type="entry name" value="PAS domain"/>
    <property type="match status" value="1"/>
</dbReference>
<dbReference type="PANTHER" id="PTHR44757">
    <property type="entry name" value="DIGUANYLATE CYCLASE DGCP"/>
    <property type="match status" value="1"/>
</dbReference>
<dbReference type="SMART" id="SM00052">
    <property type="entry name" value="EAL"/>
    <property type="match status" value="1"/>
</dbReference>
<name>A0A2P5TML3_9GAMM</name>
<dbReference type="InterPro" id="IPR029787">
    <property type="entry name" value="Nucleotide_cyclase"/>
</dbReference>
<proteinExistence type="predicted"/>
<dbReference type="EMBL" id="MPZM01000013">
    <property type="protein sequence ID" value="PPL16675.1"/>
    <property type="molecule type" value="Genomic_DNA"/>
</dbReference>
<feature type="modified residue" description="4-aspartylphosphate" evidence="5">
    <location>
        <position position="58"/>
    </location>
</feature>
<dbReference type="SMART" id="SM00448">
    <property type="entry name" value="REC"/>
    <property type="match status" value="1"/>
</dbReference>
<sequence>MRNETQRPAILVVDDRMENIRSMTRILEEVDAEVHYALSGMEALSLLLRHQFALILLDVMMPEMDGFETAELVRGHKNSQHIPIIFVTAADKEEAFEFKGYDVGAVDYLFKPVQPQILLSKVRFFLELSKHKTLLEHSLLELKQLRGHQELLLKSTAEGILSLDIQGRVTFANPAARRLLGYQHDELLGIQFSAIRGVEEAILPFENSELHLACLARRSIQDDQQWFSRRDGDRFPVEFTANPINDQGSDCPGMVLVFQDISERKQSEQQLAYLAQYDPLTGLANRDMFLKLLHQALSRTDRHQHTLALLFLDLDRFKQVNDTLGHEAGDQLLKLAAQRLQSRIRDGDTISRLGGDEFTVILEEVDHSRGPAVVAQKLIDVLAEPFMIKGHEVFIGTSIGIALYPNSADNAHALLKCADMAMYQAKACGRNNFQFFTSEMQHKVTQTLDLENRLRHALDRNEFFLTYQPQVDIASGRIIGLEALLRWQPEGQPLVLPGQFIAIAEETGLIVPIGEWVLRQACHQLHHWHQSGLLAEEVSMSVNLSVRQLENKSLLSTLDSILKETGLKPSQLELEITESAVMKDPEVAVSVLRTINQLGIQVSLDDFGTGYSSLSYLKILPLDVLKIDRSFVNDIGGDPSHEAILQAIVTLSKNLNLRVVAEGVETEAQLTFLRKLHCHSIQGYFISKPKSAEQIEALLRTARHGCLPGLEPPVTPLICDLTKDRASK</sequence>
<dbReference type="PROSITE" id="PS50883">
    <property type="entry name" value="EAL"/>
    <property type="match status" value="1"/>
</dbReference>
<evidence type="ECO:0000259" key="8">
    <source>
        <dbReference type="PROSITE" id="PS50113"/>
    </source>
</evidence>
<dbReference type="SUPFAM" id="SSF52172">
    <property type="entry name" value="CheY-like"/>
    <property type="match status" value="1"/>
</dbReference>
<keyword evidence="3" id="KW-0973">c-di-GMP</keyword>
<dbReference type="FunFam" id="3.30.70.270:FF:000001">
    <property type="entry name" value="Diguanylate cyclase domain protein"/>
    <property type="match status" value="1"/>
</dbReference>
<dbReference type="GO" id="GO:0006355">
    <property type="term" value="P:regulation of DNA-templated transcription"/>
    <property type="evidence" value="ECO:0007669"/>
    <property type="project" value="InterPro"/>
</dbReference>
<dbReference type="OrthoDB" id="6168558at2"/>
<dbReference type="NCBIfam" id="TIGR00229">
    <property type="entry name" value="sensory_box"/>
    <property type="match status" value="1"/>
</dbReference>
<dbReference type="InterPro" id="IPR035919">
    <property type="entry name" value="EAL_sf"/>
</dbReference>
<dbReference type="InterPro" id="IPR052155">
    <property type="entry name" value="Biofilm_reg_signaling"/>
</dbReference>
<evidence type="ECO:0000256" key="5">
    <source>
        <dbReference type="PROSITE-ProRule" id="PRU00169"/>
    </source>
</evidence>
<dbReference type="CDD" id="cd00130">
    <property type="entry name" value="PAS"/>
    <property type="match status" value="1"/>
</dbReference>
<dbReference type="PROSITE" id="PS50112">
    <property type="entry name" value="PAS"/>
    <property type="match status" value="1"/>
</dbReference>
<evidence type="ECO:0000259" key="7">
    <source>
        <dbReference type="PROSITE" id="PS50112"/>
    </source>
</evidence>
<comment type="cofactor">
    <cofactor evidence="1">
        <name>Mg(2+)</name>
        <dbReference type="ChEBI" id="CHEBI:18420"/>
    </cofactor>
</comment>
<evidence type="ECO:0000256" key="1">
    <source>
        <dbReference type="ARBA" id="ARBA00001946"/>
    </source>
</evidence>
<feature type="domain" description="Response regulatory" evidence="6">
    <location>
        <begin position="9"/>
        <end position="126"/>
    </location>
</feature>
<dbReference type="CDD" id="cd01949">
    <property type="entry name" value="GGDEF"/>
    <property type="match status" value="1"/>
</dbReference>
<dbReference type="NCBIfam" id="TIGR00254">
    <property type="entry name" value="GGDEF"/>
    <property type="match status" value="1"/>
</dbReference>
<dbReference type="SUPFAM" id="SSF55785">
    <property type="entry name" value="PYP-like sensor domain (PAS domain)"/>
    <property type="match status" value="1"/>
</dbReference>
<dbReference type="InterPro" id="IPR001789">
    <property type="entry name" value="Sig_transdc_resp-reg_receiver"/>
</dbReference>
<dbReference type="AlphaFoldDB" id="A0A2P5TML3"/>
<evidence type="ECO:0000256" key="4">
    <source>
        <dbReference type="ARBA" id="ARBA00051114"/>
    </source>
</evidence>
<evidence type="ECO:0000259" key="10">
    <source>
        <dbReference type="PROSITE" id="PS50887"/>
    </source>
</evidence>
<dbReference type="RefSeq" id="WP_104486266.1">
    <property type="nucleotide sequence ID" value="NZ_BMYB01000014.1"/>
</dbReference>
<dbReference type="InterPro" id="IPR001633">
    <property type="entry name" value="EAL_dom"/>
</dbReference>
<accession>A0A2P5TML3</accession>
<dbReference type="EC" id="3.1.4.52" evidence="2"/>
<dbReference type="Gene3D" id="3.20.20.450">
    <property type="entry name" value="EAL domain"/>
    <property type="match status" value="1"/>
</dbReference>
<dbReference type="InterPro" id="IPR035965">
    <property type="entry name" value="PAS-like_dom_sf"/>
</dbReference>
<dbReference type="GO" id="GO:0071111">
    <property type="term" value="F:cyclic-guanylate-specific phosphodiesterase activity"/>
    <property type="evidence" value="ECO:0007669"/>
    <property type="project" value="UniProtKB-EC"/>
</dbReference>
<evidence type="ECO:0000256" key="3">
    <source>
        <dbReference type="ARBA" id="ARBA00022636"/>
    </source>
</evidence>
<protein>
    <recommendedName>
        <fullName evidence="2">cyclic-guanylate-specific phosphodiesterase</fullName>
        <ecNumber evidence="2">3.1.4.52</ecNumber>
    </recommendedName>
</protein>
<dbReference type="Pfam" id="PF00072">
    <property type="entry name" value="Response_reg"/>
    <property type="match status" value="1"/>
</dbReference>
<evidence type="ECO:0000256" key="2">
    <source>
        <dbReference type="ARBA" id="ARBA00012282"/>
    </source>
</evidence>